<reference evidence="4" key="1">
    <citation type="submission" date="2022-07" db="EMBL/GenBank/DDBJ databases">
        <authorList>
            <person name="Trinca V."/>
            <person name="Uliana J.V.C."/>
            <person name="Torres T.T."/>
            <person name="Ward R.J."/>
            <person name="Monesi N."/>
        </authorList>
    </citation>
    <scope>NUCLEOTIDE SEQUENCE</scope>
    <source>
        <strain evidence="4">HSMRA1968</strain>
        <tissue evidence="4">Whole embryos</tissue>
    </source>
</reference>
<dbReference type="PROSITE" id="PS01036">
    <property type="entry name" value="HSP70_3"/>
    <property type="match status" value="1"/>
</dbReference>
<organism evidence="4 5">
    <name type="scientific">Pseudolycoriella hygida</name>
    <dbReference type="NCBI Taxonomy" id="35572"/>
    <lineage>
        <taxon>Eukaryota</taxon>
        <taxon>Metazoa</taxon>
        <taxon>Ecdysozoa</taxon>
        <taxon>Arthropoda</taxon>
        <taxon>Hexapoda</taxon>
        <taxon>Insecta</taxon>
        <taxon>Pterygota</taxon>
        <taxon>Neoptera</taxon>
        <taxon>Endopterygota</taxon>
        <taxon>Diptera</taxon>
        <taxon>Nematocera</taxon>
        <taxon>Sciaroidea</taxon>
        <taxon>Sciaridae</taxon>
        <taxon>Pseudolycoriella</taxon>
    </lineage>
</organism>
<dbReference type="InterPro" id="IPR043129">
    <property type="entry name" value="ATPase_NBD"/>
</dbReference>
<dbReference type="GO" id="GO:0140662">
    <property type="term" value="F:ATP-dependent protein folding chaperone"/>
    <property type="evidence" value="ECO:0007669"/>
    <property type="project" value="InterPro"/>
</dbReference>
<dbReference type="Proteomes" id="UP001151699">
    <property type="component" value="Unassembled WGS sequence"/>
</dbReference>
<evidence type="ECO:0000313" key="5">
    <source>
        <dbReference type="Proteomes" id="UP001151699"/>
    </source>
</evidence>
<keyword evidence="4" id="KW-0346">Stress response</keyword>
<comment type="caution">
    <text evidence="4">The sequence shown here is derived from an EMBL/GenBank/DDBJ whole genome shotgun (WGS) entry which is preliminary data.</text>
</comment>
<dbReference type="GO" id="GO:0005524">
    <property type="term" value="F:ATP binding"/>
    <property type="evidence" value="ECO:0007669"/>
    <property type="project" value="UniProtKB-KW"/>
</dbReference>
<evidence type="ECO:0000313" key="4">
    <source>
        <dbReference type="EMBL" id="KAJ6632893.1"/>
    </source>
</evidence>
<keyword evidence="5" id="KW-1185">Reference proteome</keyword>
<protein>
    <submittedName>
        <fullName evidence="4">Heat shock 70 kDa protein 4L</fullName>
    </submittedName>
</protein>
<dbReference type="SUPFAM" id="SSF53067">
    <property type="entry name" value="Actin-like ATPase domain"/>
    <property type="match status" value="2"/>
</dbReference>
<evidence type="ECO:0000256" key="3">
    <source>
        <dbReference type="ARBA" id="ARBA00022840"/>
    </source>
</evidence>
<dbReference type="FunFam" id="3.30.420.40:FF:000171">
    <property type="entry name" value="Heat shock 70 kDa protein 4"/>
    <property type="match status" value="2"/>
</dbReference>
<keyword evidence="2" id="KW-0547">Nucleotide-binding</keyword>
<dbReference type="Gene3D" id="3.90.640.10">
    <property type="entry name" value="Actin, Chain A, domain 4"/>
    <property type="match status" value="1"/>
</dbReference>
<dbReference type="PRINTS" id="PR00301">
    <property type="entry name" value="HEATSHOCK70"/>
</dbReference>
<dbReference type="GO" id="GO:0005634">
    <property type="term" value="C:nucleus"/>
    <property type="evidence" value="ECO:0007669"/>
    <property type="project" value="TreeGrafter"/>
</dbReference>
<dbReference type="InterPro" id="IPR018181">
    <property type="entry name" value="Heat_shock_70_CS"/>
</dbReference>
<dbReference type="AlphaFoldDB" id="A0A9Q0MK10"/>
<dbReference type="EMBL" id="WJQU01002413">
    <property type="protein sequence ID" value="KAJ6632893.1"/>
    <property type="molecule type" value="Genomic_DNA"/>
</dbReference>
<dbReference type="PANTHER" id="PTHR45639:SF4">
    <property type="entry name" value="HSC70CB, ISOFORM G"/>
    <property type="match status" value="1"/>
</dbReference>
<accession>A0A9Q0MK10</accession>
<dbReference type="GO" id="GO:0005829">
    <property type="term" value="C:cytosol"/>
    <property type="evidence" value="ECO:0007669"/>
    <property type="project" value="TreeGrafter"/>
</dbReference>
<comment type="similarity">
    <text evidence="1">Belongs to the heat shock protein 70 family.</text>
</comment>
<name>A0A9Q0MK10_9DIPT</name>
<dbReference type="Gene3D" id="3.30.30.30">
    <property type="match status" value="1"/>
</dbReference>
<dbReference type="InterPro" id="IPR013126">
    <property type="entry name" value="Hsp_70_fam"/>
</dbReference>
<keyword evidence="3" id="KW-0067">ATP-binding</keyword>
<proteinExistence type="inferred from homology"/>
<dbReference type="Gene3D" id="3.30.420.40">
    <property type="match status" value="2"/>
</dbReference>
<dbReference type="OrthoDB" id="434160at2759"/>
<evidence type="ECO:0000256" key="1">
    <source>
        <dbReference type="ARBA" id="ARBA00007381"/>
    </source>
</evidence>
<evidence type="ECO:0000256" key="2">
    <source>
        <dbReference type="ARBA" id="ARBA00022741"/>
    </source>
</evidence>
<dbReference type="PANTHER" id="PTHR45639">
    <property type="entry name" value="HSC70CB, ISOFORM G-RELATED"/>
    <property type="match status" value="1"/>
</dbReference>
<dbReference type="Pfam" id="PF00012">
    <property type="entry name" value="HSP70"/>
    <property type="match status" value="1"/>
</dbReference>
<gene>
    <name evidence="4" type="primary">HSPA4L</name>
    <name evidence="4" type="ORF">Bhyg_15993</name>
</gene>
<sequence>MVMIGIDFGNDSCVVSIYRYGRIDTLKNELNDIKTPSMVAFFQSKREFGTAAKEQWSSNVANTFFDFKNVMSANTTERWKFGLLKFDQYLSGSKVYFETFTLTEKQRFIPVQVIAMLLAKIKADVQNFLQTNERIIGCVLAVPSYFKDTERKELLIAAAIANLDCQFLIKETTAVAINYSFNRKFATPLNVIFIDFGQNSIQISACKFNERQMEMIVEVSSLIGGRDIDEALADYFIKSRRIRGANKTSKMFCILLLQAVEELKKNMSFNAERMTLCCNRLFDSDSERVSMDRAEMEIVCAPLFGTIENLMKLCLERSKLQVDDIHSIEMVGGSSHIPIIKTLAKKVFRKEPVATMRDDAVARGCLLKSIFNSKRRRFEIIEIPFGDHFDYNLSANEMKESVRVFQLHRHLKSDYRDCFDLTEPEYLQYVETEKKLSMYDIEEDKRRVARKNLDLYLEEQMKPHGVLAKTSKKIRNHINETMTSTGGTADDYVVLLDYWRRKVKKITKRKLKHINAKPADVDSSETSDEDAALASVIRSHQELRCECPHKRNAEQECVTPSQNINEPSGRNDKAIVRRKKFTRCCIL</sequence>